<dbReference type="RefSeq" id="WP_250060913.1">
    <property type="nucleotide sequence ID" value="NZ_JAIKTS010000001.1"/>
</dbReference>
<evidence type="ECO:0000313" key="4">
    <source>
        <dbReference type="Proteomes" id="UP001431235"/>
    </source>
</evidence>
<evidence type="ECO:0000313" key="3">
    <source>
        <dbReference type="EMBL" id="MCL7713124.1"/>
    </source>
</evidence>
<accession>A0ABT0SCS8</accession>
<sequence length="529" mass="55327">MSGRCRVLTGVLFVWMVAAAPVSARAWLEGAPGGADGRLSAVSAQVAPQADSVRMAGGRGRSGQVAGNGVSGAALFAALLAPRLQAGTRGVPVPAAVRRGEAPVFVETEVDDLQPYVQQRVAVTVRLYFALQLVSGELTLAPPASASLQRVGEERRSVRDIGGRSYHVLERRFVLIPERSGPLRLEGAGFNGRGVGGFFDGMFGTGGRALEAHAPAQVLQVRAMPAAAPQPWLPLTDLRLRYTGTVRHARVGEAVTLEVEASAAGATRAQFPELPLPAAGPAAQVLAEPARYDETFGVDGPRLTVTRRYALVPRQAGALTLPGPHLAWWDVRSATARTARLPDLVLDVAAAPAGMPGTAAAPVPAARAPLATDDRPPAAVAARAASRSWPMLAAGFAMLWLATLLWALLRRHPSPDARTAPRTRVPAAPGATHTLADLRRALDLGDLDDIEQALRGMARPPARDLDALAAGLGDTRQQAALEALRRARWAGGAAPQARAALRSAFGAGPAWRVESKAAAAPLPPLYPPR</sequence>
<dbReference type="EMBL" id="JAIKTS010000001">
    <property type="protein sequence ID" value="MCL7713124.1"/>
    <property type="molecule type" value="Genomic_DNA"/>
</dbReference>
<proteinExistence type="predicted"/>
<name>A0ABT0SCS8_9GAMM</name>
<dbReference type="Proteomes" id="UP001431235">
    <property type="component" value="Unassembled WGS sequence"/>
</dbReference>
<protein>
    <submittedName>
        <fullName evidence="3">Protein BatD</fullName>
    </submittedName>
</protein>
<reference evidence="3 4" key="1">
    <citation type="submission" date="2021-08" db="EMBL/GenBank/DDBJ databases">
        <title>Novel members of of the genus Stenotrophomonas from differernt environment.</title>
        <authorList>
            <person name="Deng Y."/>
        </authorList>
    </citation>
    <scope>NUCLEOTIDE SEQUENCE [LARGE SCALE GENOMIC DNA]</scope>
    <source>
        <strain evidence="3 4">CPCC 101365</strain>
    </source>
</reference>
<feature type="signal peptide" evidence="2">
    <location>
        <begin position="1"/>
        <end position="26"/>
    </location>
</feature>
<evidence type="ECO:0000256" key="1">
    <source>
        <dbReference type="SAM" id="Phobius"/>
    </source>
</evidence>
<keyword evidence="2" id="KW-0732">Signal</keyword>
<dbReference type="PANTHER" id="PTHR40940">
    <property type="entry name" value="PROTEIN BATD-RELATED"/>
    <property type="match status" value="1"/>
</dbReference>
<keyword evidence="1" id="KW-0472">Membrane</keyword>
<dbReference type="PANTHER" id="PTHR40940:SF1">
    <property type="entry name" value="PROTEIN BATD"/>
    <property type="match status" value="1"/>
</dbReference>
<organism evidence="3 4">
    <name type="scientific">Stenotrophomonas mori</name>
    <dbReference type="NCBI Taxonomy" id="2871096"/>
    <lineage>
        <taxon>Bacteria</taxon>
        <taxon>Pseudomonadati</taxon>
        <taxon>Pseudomonadota</taxon>
        <taxon>Gammaproteobacteria</taxon>
        <taxon>Lysobacterales</taxon>
        <taxon>Lysobacteraceae</taxon>
        <taxon>Stenotrophomonas</taxon>
    </lineage>
</organism>
<comment type="caution">
    <text evidence="3">The sequence shown here is derived from an EMBL/GenBank/DDBJ whole genome shotgun (WGS) entry which is preliminary data.</text>
</comment>
<dbReference type="InterPro" id="IPR025738">
    <property type="entry name" value="BatD"/>
</dbReference>
<feature type="transmembrane region" description="Helical" evidence="1">
    <location>
        <begin position="389"/>
        <end position="409"/>
    </location>
</feature>
<feature type="chain" id="PRO_5045208244" evidence="2">
    <location>
        <begin position="27"/>
        <end position="529"/>
    </location>
</feature>
<keyword evidence="4" id="KW-1185">Reference proteome</keyword>
<evidence type="ECO:0000256" key="2">
    <source>
        <dbReference type="SAM" id="SignalP"/>
    </source>
</evidence>
<keyword evidence="1" id="KW-0812">Transmembrane</keyword>
<gene>
    <name evidence="3" type="ORF">K5L01_00425</name>
</gene>
<keyword evidence="1" id="KW-1133">Transmembrane helix</keyword>